<gene>
    <name evidence="9" type="primary">ssuC_5</name>
    <name evidence="9" type="ORF">CLLU_16700</name>
</gene>
<feature type="transmembrane region" description="Helical" evidence="7">
    <location>
        <begin position="171"/>
        <end position="188"/>
    </location>
</feature>
<keyword evidence="6 7" id="KW-0472">Membrane</keyword>
<keyword evidence="5 7" id="KW-1133">Transmembrane helix</keyword>
<sequence>MKLLKLITSKIYLFIFSNLLLIIFLALWQILPNLGMLKKTYTSTPYGVLESIAALQESGQLKVHLLISLKRIMSGLSLAIVVAVPLGLFIGRIKLLEALLQSFLELFRQISALALFPVFILFFGIGEVSKVAIIFWASLWPILINTISGVKNVNPLYIKSVLTMGSNRFTTFIKVILPASIPSIITGIKLASAYAVMVLVAAEMIGAQSGLGFLVNNSQETFNTPQMYAAIVLLSILGIILNFIWSRLENKLVFWRKFDS</sequence>
<keyword evidence="2 7" id="KW-0813">Transport</keyword>
<proteinExistence type="inferred from homology"/>
<keyword evidence="4 7" id="KW-0812">Transmembrane</keyword>
<dbReference type="Pfam" id="PF00528">
    <property type="entry name" value="BPD_transp_1"/>
    <property type="match status" value="1"/>
</dbReference>
<protein>
    <submittedName>
        <fullName evidence="9">Putative aliphatic sulfonates transport permease protein SsuC</fullName>
    </submittedName>
</protein>
<evidence type="ECO:0000256" key="1">
    <source>
        <dbReference type="ARBA" id="ARBA00004651"/>
    </source>
</evidence>
<dbReference type="AlphaFoldDB" id="A0A2T0BNC6"/>
<dbReference type="PANTHER" id="PTHR30151:SF0">
    <property type="entry name" value="ABC TRANSPORTER PERMEASE PROTEIN MJ0413-RELATED"/>
    <property type="match status" value="1"/>
</dbReference>
<evidence type="ECO:0000313" key="9">
    <source>
        <dbReference type="EMBL" id="PRR85388.1"/>
    </source>
</evidence>
<dbReference type="EMBL" id="PVXP01000018">
    <property type="protein sequence ID" value="PRR85388.1"/>
    <property type="molecule type" value="Genomic_DNA"/>
</dbReference>
<keyword evidence="3" id="KW-1003">Cell membrane</keyword>
<dbReference type="Gene3D" id="1.10.3720.10">
    <property type="entry name" value="MetI-like"/>
    <property type="match status" value="1"/>
</dbReference>
<feature type="transmembrane region" description="Helical" evidence="7">
    <location>
        <begin position="194"/>
        <end position="215"/>
    </location>
</feature>
<organism evidence="9 10">
    <name type="scientific">Clostridium luticellarii</name>
    <dbReference type="NCBI Taxonomy" id="1691940"/>
    <lineage>
        <taxon>Bacteria</taxon>
        <taxon>Bacillati</taxon>
        <taxon>Bacillota</taxon>
        <taxon>Clostridia</taxon>
        <taxon>Eubacteriales</taxon>
        <taxon>Clostridiaceae</taxon>
        <taxon>Clostridium</taxon>
    </lineage>
</organism>
<dbReference type="PROSITE" id="PS50928">
    <property type="entry name" value="ABC_TM1"/>
    <property type="match status" value="1"/>
</dbReference>
<evidence type="ECO:0000256" key="2">
    <source>
        <dbReference type="ARBA" id="ARBA00022448"/>
    </source>
</evidence>
<dbReference type="CDD" id="cd06261">
    <property type="entry name" value="TM_PBP2"/>
    <property type="match status" value="1"/>
</dbReference>
<evidence type="ECO:0000259" key="8">
    <source>
        <dbReference type="PROSITE" id="PS50928"/>
    </source>
</evidence>
<dbReference type="SUPFAM" id="SSF161098">
    <property type="entry name" value="MetI-like"/>
    <property type="match status" value="1"/>
</dbReference>
<evidence type="ECO:0000256" key="6">
    <source>
        <dbReference type="ARBA" id="ARBA00023136"/>
    </source>
</evidence>
<evidence type="ECO:0000256" key="3">
    <source>
        <dbReference type="ARBA" id="ARBA00022475"/>
    </source>
</evidence>
<dbReference type="InterPro" id="IPR000515">
    <property type="entry name" value="MetI-like"/>
</dbReference>
<feature type="transmembrane region" description="Helical" evidence="7">
    <location>
        <begin position="12"/>
        <end position="31"/>
    </location>
</feature>
<dbReference type="RefSeq" id="WP_106009268.1">
    <property type="nucleotide sequence ID" value="NZ_JALCPJ010000021.1"/>
</dbReference>
<dbReference type="OrthoDB" id="9796361at2"/>
<comment type="subcellular location">
    <subcellularLocation>
        <location evidence="1 7">Cell membrane</location>
        <topology evidence="1 7">Multi-pass membrane protein</topology>
    </subcellularLocation>
</comment>
<dbReference type="GO" id="GO:0005886">
    <property type="term" value="C:plasma membrane"/>
    <property type="evidence" value="ECO:0007669"/>
    <property type="project" value="UniProtKB-SubCell"/>
</dbReference>
<dbReference type="GO" id="GO:0055085">
    <property type="term" value="P:transmembrane transport"/>
    <property type="evidence" value="ECO:0007669"/>
    <property type="project" value="InterPro"/>
</dbReference>
<feature type="transmembrane region" description="Helical" evidence="7">
    <location>
        <begin position="103"/>
        <end position="125"/>
    </location>
</feature>
<evidence type="ECO:0000256" key="7">
    <source>
        <dbReference type="RuleBase" id="RU363032"/>
    </source>
</evidence>
<accession>A0A2T0BNC6</accession>
<dbReference type="PANTHER" id="PTHR30151">
    <property type="entry name" value="ALKANE SULFONATE ABC TRANSPORTER-RELATED, MEMBRANE SUBUNIT"/>
    <property type="match status" value="1"/>
</dbReference>
<comment type="caution">
    <text evidence="9">The sequence shown here is derived from an EMBL/GenBank/DDBJ whole genome shotgun (WGS) entry which is preliminary data.</text>
</comment>
<dbReference type="InterPro" id="IPR035906">
    <property type="entry name" value="MetI-like_sf"/>
</dbReference>
<name>A0A2T0BNC6_9CLOT</name>
<evidence type="ECO:0000256" key="5">
    <source>
        <dbReference type="ARBA" id="ARBA00022989"/>
    </source>
</evidence>
<feature type="transmembrane region" description="Helical" evidence="7">
    <location>
        <begin position="72"/>
        <end position="91"/>
    </location>
</feature>
<feature type="transmembrane region" description="Helical" evidence="7">
    <location>
        <begin position="227"/>
        <end position="245"/>
    </location>
</feature>
<feature type="transmembrane region" description="Helical" evidence="7">
    <location>
        <begin position="131"/>
        <end position="150"/>
    </location>
</feature>
<evidence type="ECO:0000313" key="10">
    <source>
        <dbReference type="Proteomes" id="UP000237798"/>
    </source>
</evidence>
<evidence type="ECO:0000256" key="4">
    <source>
        <dbReference type="ARBA" id="ARBA00022692"/>
    </source>
</evidence>
<feature type="domain" description="ABC transmembrane type-1" evidence="8">
    <location>
        <begin position="65"/>
        <end position="245"/>
    </location>
</feature>
<keyword evidence="10" id="KW-1185">Reference proteome</keyword>
<dbReference type="Proteomes" id="UP000237798">
    <property type="component" value="Unassembled WGS sequence"/>
</dbReference>
<reference evidence="9 10" key="1">
    <citation type="submission" date="2018-03" db="EMBL/GenBank/DDBJ databases">
        <title>Genome sequence of Clostridium luticellarii DSM 29923.</title>
        <authorList>
            <person name="Poehlein A."/>
            <person name="Daniel R."/>
        </authorList>
    </citation>
    <scope>NUCLEOTIDE SEQUENCE [LARGE SCALE GENOMIC DNA]</scope>
    <source>
        <strain evidence="9 10">DSM 29923</strain>
    </source>
</reference>
<comment type="similarity">
    <text evidence="7">Belongs to the binding-protein-dependent transport system permease family.</text>
</comment>